<comment type="caution">
    <text evidence="14">The sequence shown here is derived from an EMBL/GenBank/DDBJ whole genome shotgun (WGS) entry which is preliminary data.</text>
</comment>
<dbReference type="eggNOG" id="COG0482">
    <property type="taxonomic scope" value="Bacteria"/>
</dbReference>
<dbReference type="PANTHER" id="PTHR11933">
    <property type="entry name" value="TRNA 5-METHYLAMINOMETHYL-2-THIOURIDYLATE -METHYLTRANSFERASE"/>
    <property type="match status" value="1"/>
</dbReference>
<comment type="similarity">
    <text evidence="11">Belongs to the MnmA/TRMU family.</text>
</comment>
<keyword evidence="14" id="KW-0489">Methyltransferase</keyword>
<dbReference type="InterPro" id="IPR046884">
    <property type="entry name" value="MnmA-like_central"/>
</dbReference>
<dbReference type="GO" id="GO:0103016">
    <property type="term" value="F:tRNA-uridine 2-sulfurtransferase activity"/>
    <property type="evidence" value="ECO:0007669"/>
    <property type="project" value="UniProtKB-EC"/>
</dbReference>
<evidence type="ECO:0000256" key="8">
    <source>
        <dbReference type="ARBA" id="ARBA00023157"/>
    </source>
</evidence>
<evidence type="ECO:0000256" key="6">
    <source>
        <dbReference type="ARBA" id="ARBA00022840"/>
    </source>
</evidence>
<comment type="function">
    <text evidence="10 11">Catalyzes the 2-thiolation of uridine at the wobble position (U34) of tRNA, leading to the formation of s(2)U34.</text>
</comment>
<dbReference type="GO" id="GO:0005524">
    <property type="term" value="F:ATP binding"/>
    <property type="evidence" value="ECO:0007669"/>
    <property type="project" value="UniProtKB-KW"/>
</dbReference>
<evidence type="ECO:0000256" key="9">
    <source>
        <dbReference type="ARBA" id="ARBA00051542"/>
    </source>
</evidence>
<dbReference type="PANTHER" id="PTHR11933:SF5">
    <property type="entry name" value="MITOCHONDRIAL TRNA-SPECIFIC 2-THIOURIDYLASE 1"/>
    <property type="match status" value="1"/>
</dbReference>
<comment type="caution">
    <text evidence="11">Lacks conserved residue(s) required for the propagation of feature annotation.</text>
</comment>
<keyword evidence="5 11" id="KW-0547">Nucleotide-binding</keyword>
<dbReference type="AlphaFoldDB" id="E4L9A0"/>
<dbReference type="InterPro" id="IPR014729">
    <property type="entry name" value="Rossmann-like_a/b/a_fold"/>
</dbReference>
<feature type="active site" description="Cysteine persulfide intermediate" evidence="11">
    <location>
        <position position="192"/>
    </location>
</feature>
<dbReference type="Proteomes" id="UP000004594">
    <property type="component" value="Unassembled WGS sequence"/>
</dbReference>
<evidence type="ECO:0000256" key="11">
    <source>
        <dbReference type="HAMAP-Rule" id="MF_00144"/>
    </source>
</evidence>
<keyword evidence="3 11" id="KW-0808">Transferase</keyword>
<comment type="subcellular location">
    <subcellularLocation>
        <location evidence="11">Cytoplasm</location>
    </subcellularLocation>
</comment>
<dbReference type="GO" id="GO:0005737">
    <property type="term" value="C:cytoplasm"/>
    <property type="evidence" value="ECO:0007669"/>
    <property type="project" value="UniProtKB-SubCell"/>
</dbReference>
<dbReference type="EMBL" id="AENT01000024">
    <property type="protein sequence ID" value="EFR42585.1"/>
    <property type="molecule type" value="Genomic_DNA"/>
</dbReference>
<protein>
    <recommendedName>
        <fullName evidence="11">tRNA-specific 2-thiouridylase MnmA</fullName>
        <ecNumber evidence="11">2.8.1.13</ecNumber>
    </recommendedName>
</protein>
<dbReference type="CDD" id="cd01998">
    <property type="entry name" value="MnmA_TRMU-like"/>
    <property type="match status" value="1"/>
</dbReference>
<accession>E4L9A0</accession>
<dbReference type="SUPFAM" id="SSF52402">
    <property type="entry name" value="Adenine nucleotide alpha hydrolases-like"/>
    <property type="match status" value="1"/>
</dbReference>
<dbReference type="Gene3D" id="2.40.30.10">
    <property type="entry name" value="Translation factors"/>
    <property type="match status" value="1"/>
</dbReference>
<feature type="site" description="Interaction with tRNA" evidence="11">
    <location>
        <position position="332"/>
    </location>
</feature>
<evidence type="ECO:0000259" key="12">
    <source>
        <dbReference type="Pfam" id="PF20258"/>
    </source>
</evidence>
<sequence>MILLARKRVIAAMSGGVDSTLTVRLLQEAGYEVFGATMQLFDGQNLDDAKEMAKFLGIKHAVIDIRELYKKIVLEYFIDSYKNGVTPNPCMMCDFKLKFGVFYDESKAMFDCDYFATGHYSRIVFDSERQKYEVRKAVDLPKDQSYMMYHLTQEQLSRIIFPLGRICKKDTRRISKEKGLPTYNKAESQDICFLTSEQSYVDFLKEEAPEAFNEGFIVNKKGKILGKHHGIPNYTIGQRKGLGIYAKTPQYVVSIDAKNNKIIVGENEDLFRTKLLAKDLAFTDGKPPAQEFTAEGKVRYGMKVHKCHVKLQDDGRATVTFDQPQRAITSGQSVVFYEGDRLIGGGTIIRPL</sequence>
<evidence type="ECO:0000256" key="2">
    <source>
        <dbReference type="ARBA" id="ARBA00022555"/>
    </source>
</evidence>
<keyword evidence="2 11" id="KW-0820">tRNA-binding</keyword>
<evidence type="ECO:0000256" key="1">
    <source>
        <dbReference type="ARBA" id="ARBA00022490"/>
    </source>
</evidence>
<feature type="binding site" evidence="11">
    <location>
        <begin position="12"/>
        <end position="19"/>
    </location>
    <ligand>
        <name>ATP</name>
        <dbReference type="ChEBI" id="CHEBI:30616"/>
    </ligand>
</feature>
<dbReference type="OrthoDB" id="9800696at2"/>
<evidence type="ECO:0000259" key="13">
    <source>
        <dbReference type="Pfam" id="PF20259"/>
    </source>
</evidence>
<feature type="region of interest" description="Interaction with tRNA" evidence="11">
    <location>
        <begin position="299"/>
        <end position="300"/>
    </location>
</feature>
<dbReference type="Pfam" id="PF20258">
    <property type="entry name" value="tRNA_Me_trans_C"/>
    <property type="match status" value="1"/>
</dbReference>
<dbReference type="FunFam" id="2.30.30.280:FF:000001">
    <property type="entry name" value="tRNA-specific 2-thiouridylase MnmA"/>
    <property type="match status" value="1"/>
</dbReference>
<keyword evidence="7 11" id="KW-0694">RNA-binding</keyword>
<dbReference type="InterPro" id="IPR046885">
    <property type="entry name" value="MnmA-like_C"/>
</dbReference>
<dbReference type="NCBIfam" id="TIGR00420">
    <property type="entry name" value="trmU"/>
    <property type="match status" value="1"/>
</dbReference>
<dbReference type="InterPro" id="IPR004506">
    <property type="entry name" value="MnmA-like"/>
</dbReference>
<dbReference type="FunFam" id="2.40.30.10:FF:000023">
    <property type="entry name" value="tRNA-specific 2-thiouridylase MnmA"/>
    <property type="match status" value="1"/>
</dbReference>
<dbReference type="RefSeq" id="WP_007554874.1">
    <property type="nucleotide sequence ID" value="NZ_AENT01000024.1"/>
</dbReference>
<evidence type="ECO:0000256" key="7">
    <source>
        <dbReference type="ARBA" id="ARBA00022884"/>
    </source>
</evidence>
<dbReference type="InterPro" id="IPR023382">
    <property type="entry name" value="MnmA-like_central_sf"/>
</dbReference>
<keyword evidence="6 11" id="KW-0067">ATP-binding</keyword>
<evidence type="ECO:0000256" key="10">
    <source>
        <dbReference type="ARBA" id="ARBA00056575"/>
    </source>
</evidence>
<reference evidence="14 15" key="1">
    <citation type="submission" date="2010-11" db="EMBL/GenBank/DDBJ databases">
        <authorList>
            <person name="Durkin A.S."/>
            <person name="Madupu R."/>
            <person name="Torralba M."/>
            <person name="Gillis M."/>
            <person name="Methe B."/>
            <person name="Sutton G."/>
            <person name="Nelson K.E."/>
        </authorList>
    </citation>
    <scope>NUCLEOTIDE SEQUENCE [LARGE SCALE GENOMIC DNA]</scope>
    <source>
        <strain evidence="14 15">UPII 345-E</strain>
    </source>
</reference>
<keyword evidence="1 11" id="KW-0963">Cytoplasm</keyword>
<evidence type="ECO:0000313" key="14">
    <source>
        <dbReference type="EMBL" id="EFR42585.1"/>
    </source>
</evidence>
<evidence type="ECO:0000256" key="3">
    <source>
        <dbReference type="ARBA" id="ARBA00022679"/>
    </source>
</evidence>
<feature type="domain" description="tRNA-specific 2-thiouridylase MnmA-like central" evidence="13">
    <location>
        <begin position="202"/>
        <end position="266"/>
    </location>
</feature>
<dbReference type="Gene3D" id="2.30.30.280">
    <property type="entry name" value="Adenine nucleotide alpha hydrolases-like domains"/>
    <property type="match status" value="1"/>
</dbReference>
<feature type="site" description="Interaction with tRNA" evidence="11">
    <location>
        <position position="119"/>
    </location>
</feature>
<dbReference type="HAMAP" id="MF_00144">
    <property type="entry name" value="tRNA_thiouridyl_MnmA"/>
    <property type="match status" value="1"/>
</dbReference>
<dbReference type="Pfam" id="PF03054">
    <property type="entry name" value="tRNA_Me_trans"/>
    <property type="match status" value="1"/>
</dbReference>
<feature type="binding site" evidence="11">
    <location>
        <position position="118"/>
    </location>
    <ligand>
        <name>ATP</name>
        <dbReference type="ChEBI" id="CHEBI:30616"/>
    </ligand>
</feature>
<feature type="region of interest" description="Interaction with tRNA" evidence="11">
    <location>
        <begin position="142"/>
        <end position="144"/>
    </location>
</feature>
<organism evidence="14 15">
    <name type="scientific">Dialister micraerophilus UPII 345-E</name>
    <dbReference type="NCBI Taxonomy" id="910314"/>
    <lineage>
        <taxon>Bacteria</taxon>
        <taxon>Bacillati</taxon>
        <taxon>Bacillota</taxon>
        <taxon>Negativicutes</taxon>
        <taxon>Veillonellales</taxon>
        <taxon>Veillonellaceae</taxon>
        <taxon>Dialister</taxon>
    </lineage>
</organism>
<dbReference type="EC" id="2.8.1.13" evidence="11"/>
<feature type="active site" description="Nucleophile" evidence="11">
    <location>
        <position position="93"/>
    </location>
</feature>
<evidence type="ECO:0000256" key="5">
    <source>
        <dbReference type="ARBA" id="ARBA00022741"/>
    </source>
</evidence>
<gene>
    <name evidence="14" type="primary">trmU</name>
    <name evidence="11" type="synonym">mnmA</name>
    <name evidence="14" type="ORF">HMPREF9220_0323</name>
</gene>
<feature type="domain" description="tRNA-specific 2-thiouridylase MnmA-like C-terminal" evidence="12">
    <location>
        <begin position="273"/>
        <end position="348"/>
    </location>
</feature>
<feature type="binding site" evidence="11">
    <location>
        <position position="38"/>
    </location>
    <ligand>
        <name>ATP</name>
        <dbReference type="ChEBI" id="CHEBI:30616"/>
    </ligand>
</feature>
<dbReference type="NCBIfam" id="NF001138">
    <property type="entry name" value="PRK00143.1"/>
    <property type="match status" value="1"/>
</dbReference>
<evidence type="ECO:0000313" key="15">
    <source>
        <dbReference type="Proteomes" id="UP000004594"/>
    </source>
</evidence>
<dbReference type="GO" id="GO:0008168">
    <property type="term" value="F:methyltransferase activity"/>
    <property type="evidence" value="ECO:0007669"/>
    <property type="project" value="UniProtKB-KW"/>
</dbReference>
<keyword evidence="8" id="KW-1015">Disulfide bond</keyword>
<dbReference type="Gene3D" id="3.40.50.620">
    <property type="entry name" value="HUPs"/>
    <property type="match status" value="1"/>
</dbReference>
<evidence type="ECO:0000256" key="4">
    <source>
        <dbReference type="ARBA" id="ARBA00022694"/>
    </source>
</evidence>
<name>E4L9A0_9FIRM</name>
<dbReference type="Pfam" id="PF20259">
    <property type="entry name" value="tRNA_Me_trans_M"/>
    <property type="match status" value="1"/>
</dbReference>
<dbReference type="GO" id="GO:0032259">
    <property type="term" value="P:methylation"/>
    <property type="evidence" value="ECO:0007669"/>
    <property type="project" value="UniProtKB-KW"/>
</dbReference>
<comment type="catalytic activity">
    <reaction evidence="9 11">
        <text>S-sulfanyl-L-cysteinyl-[protein] + uridine(34) in tRNA + AH2 + ATP = 2-thiouridine(34) in tRNA + L-cysteinyl-[protein] + A + AMP + diphosphate + H(+)</text>
        <dbReference type="Rhea" id="RHEA:47032"/>
        <dbReference type="Rhea" id="RHEA-COMP:10131"/>
        <dbReference type="Rhea" id="RHEA-COMP:11726"/>
        <dbReference type="Rhea" id="RHEA-COMP:11727"/>
        <dbReference type="Rhea" id="RHEA-COMP:11728"/>
        <dbReference type="ChEBI" id="CHEBI:13193"/>
        <dbReference type="ChEBI" id="CHEBI:15378"/>
        <dbReference type="ChEBI" id="CHEBI:17499"/>
        <dbReference type="ChEBI" id="CHEBI:29950"/>
        <dbReference type="ChEBI" id="CHEBI:30616"/>
        <dbReference type="ChEBI" id="CHEBI:33019"/>
        <dbReference type="ChEBI" id="CHEBI:61963"/>
        <dbReference type="ChEBI" id="CHEBI:65315"/>
        <dbReference type="ChEBI" id="CHEBI:87170"/>
        <dbReference type="ChEBI" id="CHEBI:456215"/>
        <dbReference type="EC" id="2.8.1.13"/>
    </reaction>
</comment>
<proteinExistence type="inferred from homology"/>
<dbReference type="GO" id="GO:0000049">
    <property type="term" value="F:tRNA binding"/>
    <property type="evidence" value="ECO:0007669"/>
    <property type="project" value="UniProtKB-KW"/>
</dbReference>
<dbReference type="GO" id="GO:0002143">
    <property type="term" value="P:tRNA wobble position uridine thiolation"/>
    <property type="evidence" value="ECO:0007669"/>
    <property type="project" value="TreeGrafter"/>
</dbReference>
<keyword evidence="4 11" id="KW-0819">tRNA processing</keyword>